<dbReference type="Proteomes" id="UP000193411">
    <property type="component" value="Unassembled WGS sequence"/>
</dbReference>
<dbReference type="AlphaFoldDB" id="A0A1Y2HB20"/>
<comment type="caution">
    <text evidence="1">The sequence shown here is derived from an EMBL/GenBank/DDBJ whole genome shotgun (WGS) entry which is preliminary data.</text>
</comment>
<dbReference type="EMBL" id="MCFL01000065">
    <property type="protein sequence ID" value="ORZ31184.1"/>
    <property type="molecule type" value="Genomic_DNA"/>
</dbReference>
<accession>A0A1Y2HB20</accession>
<organism evidence="1 2">
    <name type="scientific">Catenaria anguillulae PL171</name>
    <dbReference type="NCBI Taxonomy" id="765915"/>
    <lineage>
        <taxon>Eukaryota</taxon>
        <taxon>Fungi</taxon>
        <taxon>Fungi incertae sedis</taxon>
        <taxon>Blastocladiomycota</taxon>
        <taxon>Blastocladiomycetes</taxon>
        <taxon>Blastocladiales</taxon>
        <taxon>Catenariaceae</taxon>
        <taxon>Catenaria</taxon>
    </lineage>
</organism>
<keyword evidence="2" id="KW-1185">Reference proteome</keyword>
<evidence type="ECO:0000313" key="2">
    <source>
        <dbReference type="Proteomes" id="UP000193411"/>
    </source>
</evidence>
<evidence type="ECO:0000313" key="1">
    <source>
        <dbReference type="EMBL" id="ORZ31184.1"/>
    </source>
</evidence>
<sequence length="78" mass="8702">MWPCAVSLAVRMWRNPRKARKGRADQRMSIARVRQLARRVRCWMTTRRQAGIAVAAAAAADTIEVAVAAVAERPREAS</sequence>
<name>A0A1Y2HB20_9FUNG</name>
<protein>
    <submittedName>
        <fullName evidence="1">Uncharacterized protein</fullName>
    </submittedName>
</protein>
<gene>
    <name evidence="1" type="ORF">BCR44DRAFT_1442926</name>
</gene>
<reference evidence="1 2" key="1">
    <citation type="submission" date="2016-07" db="EMBL/GenBank/DDBJ databases">
        <title>Pervasive Adenine N6-methylation of Active Genes in Fungi.</title>
        <authorList>
            <consortium name="DOE Joint Genome Institute"/>
            <person name="Mondo S.J."/>
            <person name="Dannebaum R.O."/>
            <person name="Kuo R.C."/>
            <person name="Labutti K."/>
            <person name="Haridas S."/>
            <person name="Kuo A."/>
            <person name="Salamov A."/>
            <person name="Ahrendt S.R."/>
            <person name="Lipzen A."/>
            <person name="Sullivan W."/>
            <person name="Andreopoulos W.B."/>
            <person name="Clum A."/>
            <person name="Lindquist E."/>
            <person name="Daum C."/>
            <person name="Ramamoorthy G.K."/>
            <person name="Gryganskyi A."/>
            <person name="Culley D."/>
            <person name="Magnuson J.K."/>
            <person name="James T.Y."/>
            <person name="O'Malley M.A."/>
            <person name="Stajich J.E."/>
            <person name="Spatafora J.W."/>
            <person name="Visel A."/>
            <person name="Grigoriev I.V."/>
        </authorList>
    </citation>
    <scope>NUCLEOTIDE SEQUENCE [LARGE SCALE GENOMIC DNA]</scope>
    <source>
        <strain evidence="1 2">PL171</strain>
    </source>
</reference>
<proteinExistence type="predicted"/>